<feature type="region of interest" description="Disordered" evidence="1">
    <location>
        <begin position="1"/>
        <end position="24"/>
    </location>
</feature>
<evidence type="ECO:0008006" key="5">
    <source>
        <dbReference type="Google" id="ProtNLM"/>
    </source>
</evidence>
<evidence type="ECO:0000256" key="2">
    <source>
        <dbReference type="SAM" id="Phobius"/>
    </source>
</evidence>
<feature type="compositionally biased region" description="Basic and acidic residues" evidence="1">
    <location>
        <begin position="14"/>
        <end position="24"/>
    </location>
</feature>
<keyword evidence="2" id="KW-0812">Transmembrane</keyword>
<proteinExistence type="predicted"/>
<dbReference type="Proteomes" id="UP001595851">
    <property type="component" value="Unassembled WGS sequence"/>
</dbReference>
<comment type="caution">
    <text evidence="3">The sequence shown here is derived from an EMBL/GenBank/DDBJ whole genome shotgun (WGS) entry which is preliminary data.</text>
</comment>
<feature type="transmembrane region" description="Helical" evidence="2">
    <location>
        <begin position="34"/>
        <end position="53"/>
    </location>
</feature>
<evidence type="ECO:0000256" key="1">
    <source>
        <dbReference type="SAM" id="MobiDB-lite"/>
    </source>
</evidence>
<keyword evidence="2" id="KW-1133">Transmembrane helix</keyword>
<gene>
    <name evidence="3" type="ORF">ACFOY2_02555</name>
</gene>
<keyword evidence="4" id="KW-1185">Reference proteome</keyword>
<dbReference type="EMBL" id="JBHSBI010000001">
    <property type="protein sequence ID" value="MFC4006086.1"/>
    <property type="molecule type" value="Genomic_DNA"/>
</dbReference>
<organism evidence="3 4">
    <name type="scientific">Nonomuraea purpurea</name>
    <dbReference type="NCBI Taxonomy" id="1849276"/>
    <lineage>
        <taxon>Bacteria</taxon>
        <taxon>Bacillati</taxon>
        <taxon>Actinomycetota</taxon>
        <taxon>Actinomycetes</taxon>
        <taxon>Streptosporangiales</taxon>
        <taxon>Streptosporangiaceae</taxon>
        <taxon>Nonomuraea</taxon>
    </lineage>
</organism>
<evidence type="ECO:0000313" key="3">
    <source>
        <dbReference type="EMBL" id="MFC4006086.1"/>
    </source>
</evidence>
<keyword evidence="2" id="KW-0472">Membrane</keyword>
<dbReference type="RefSeq" id="WP_379526454.1">
    <property type="nucleotide sequence ID" value="NZ_JBHSBI010000001.1"/>
</dbReference>
<name>A0ABV8G0M3_9ACTN</name>
<evidence type="ECO:0000313" key="4">
    <source>
        <dbReference type="Proteomes" id="UP001595851"/>
    </source>
</evidence>
<sequence length="208" mass="22440">MTRTDLPGDPPDEGESHPSARRFRQERLTPRARWMLALLSGAVLLFIAGAVVWSTTLGTQSSRAPEPSRTPTRWRALSEQLPVPGAPADAMDPIRSGCGSPDVVAQVITLDDVAVHLPNGTEFGRLRLRHQAACTASWALVLGPHSPERAVHITAYRPADGVSAPSVYRGEYSSSYGNMLLTTHGCVYVEAYVETPQGRGPTARTRCA</sequence>
<protein>
    <recommendedName>
        <fullName evidence="5">DUF2690 domain-containing protein</fullName>
    </recommendedName>
</protein>
<reference evidence="4" key="1">
    <citation type="journal article" date="2019" name="Int. J. Syst. Evol. Microbiol.">
        <title>The Global Catalogue of Microorganisms (GCM) 10K type strain sequencing project: providing services to taxonomists for standard genome sequencing and annotation.</title>
        <authorList>
            <consortium name="The Broad Institute Genomics Platform"/>
            <consortium name="The Broad Institute Genome Sequencing Center for Infectious Disease"/>
            <person name="Wu L."/>
            <person name="Ma J."/>
        </authorList>
    </citation>
    <scope>NUCLEOTIDE SEQUENCE [LARGE SCALE GENOMIC DNA]</scope>
    <source>
        <strain evidence="4">TBRC 1276</strain>
    </source>
</reference>
<accession>A0ABV8G0M3</accession>